<dbReference type="Pfam" id="PF01957">
    <property type="entry name" value="NfeD"/>
    <property type="match status" value="1"/>
</dbReference>
<dbReference type="Gene3D" id="2.40.50.140">
    <property type="entry name" value="Nucleic acid-binding proteins"/>
    <property type="match status" value="1"/>
</dbReference>
<evidence type="ECO:0000259" key="6">
    <source>
        <dbReference type="Pfam" id="PF01957"/>
    </source>
</evidence>
<name>A0A1B9F3J5_9BACT</name>
<keyword evidence="2 5" id="KW-0812">Transmembrane</keyword>
<dbReference type="InterPro" id="IPR002810">
    <property type="entry name" value="NfeD-like_C"/>
</dbReference>
<dbReference type="Pfam" id="PF25145">
    <property type="entry name" value="NfeD1b_N"/>
    <property type="match status" value="1"/>
</dbReference>
<feature type="transmembrane region" description="Helical" evidence="5">
    <location>
        <begin position="247"/>
        <end position="270"/>
    </location>
</feature>
<proteinExistence type="predicted"/>
<evidence type="ECO:0000313" key="10">
    <source>
        <dbReference type="Proteomes" id="UP000093080"/>
    </source>
</evidence>
<dbReference type="GO" id="GO:0016020">
    <property type="term" value="C:membrane"/>
    <property type="evidence" value="ECO:0007669"/>
    <property type="project" value="UniProtKB-SubCell"/>
</dbReference>
<feature type="transmembrane region" description="Helical" evidence="5">
    <location>
        <begin position="349"/>
        <end position="376"/>
    </location>
</feature>
<keyword evidence="3 5" id="KW-1133">Transmembrane helix</keyword>
<evidence type="ECO:0000256" key="5">
    <source>
        <dbReference type="SAM" id="Phobius"/>
    </source>
</evidence>
<comment type="caution">
    <text evidence="9">The sequence shown here is derived from an EMBL/GenBank/DDBJ whole genome shotgun (WGS) entry which is preliminary data.</text>
</comment>
<dbReference type="SUPFAM" id="SSF141322">
    <property type="entry name" value="NfeD domain-like"/>
    <property type="match status" value="1"/>
</dbReference>
<sequence length="442" mass="46735">MRGHSSKAVFSVTLLICVLINCLSAGRCLAVKSTEYKIKKIFMLKLSGSINPGSKEVFIRAIEQADATPSSLLVILLNTPGGLVTTLREMVQAMMDSEAPIAVFVYPPGAQAASAGTILTMAAHIAAMAPGTNIGAAHPVSIGVPQTDSKKDTMSEKAENDIAAMARSIAQEMGRNATWAERAVRKSVSATAKEALELGVVDLICKDLEDLLKSIDGRTVRLKGKSLKLSLDSPIIEEISPTFREKVLNVIADPNVAYILMMIGIAGLYFELAQPGAIFPGAIGAVSLLLGLYALQALPVSAVGLLLIVLGTVLFVLELLIVSQGILGLFGFISLVLGSLMLFKTDEGALGISLSVLVPTLLGVGSMLFAIVFVAAKATLSRPKSGKEALIGEKGVIKKKIADNECLVYLHGELWRATCDQEIREGQEVVVTGIDGLRLKVK</sequence>
<dbReference type="PATRIC" id="fig|1156395.6.peg.2189"/>
<evidence type="ECO:0000259" key="7">
    <source>
        <dbReference type="Pfam" id="PF24961"/>
    </source>
</evidence>
<dbReference type="Proteomes" id="UP000093080">
    <property type="component" value="Unassembled WGS sequence"/>
</dbReference>
<dbReference type="InterPro" id="IPR056738">
    <property type="entry name" value="NfeD1b_N"/>
</dbReference>
<dbReference type="PANTHER" id="PTHR33507">
    <property type="entry name" value="INNER MEMBRANE PROTEIN YBBJ"/>
    <property type="match status" value="1"/>
</dbReference>
<dbReference type="GO" id="GO:0008233">
    <property type="term" value="F:peptidase activity"/>
    <property type="evidence" value="ECO:0007669"/>
    <property type="project" value="UniProtKB-KW"/>
</dbReference>
<feature type="domain" description="NfeD integral membrane" evidence="7">
    <location>
        <begin position="255"/>
        <end position="372"/>
    </location>
</feature>
<dbReference type="AlphaFoldDB" id="A0A1B9F3J5"/>
<keyword evidence="9" id="KW-0645">Protease</keyword>
<feature type="transmembrane region" description="Helical" evidence="5">
    <location>
        <begin position="326"/>
        <end position="343"/>
    </location>
</feature>
<keyword evidence="10" id="KW-1185">Reference proteome</keyword>
<dbReference type="PANTHER" id="PTHR33507:SF4">
    <property type="entry name" value="NODULATION COMPETITIVENESS PROTEIN NFED"/>
    <property type="match status" value="1"/>
</dbReference>
<evidence type="ECO:0000259" key="8">
    <source>
        <dbReference type="Pfam" id="PF25145"/>
    </source>
</evidence>
<dbReference type="InterPro" id="IPR056739">
    <property type="entry name" value="NfeD_membrane"/>
</dbReference>
<feature type="domain" description="NfeD1b N-terminal" evidence="8">
    <location>
        <begin position="42"/>
        <end position="214"/>
    </location>
</feature>
<evidence type="ECO:0000313" key="9">
    <source>
        <dbReference type="EMBL" id="OCC14433.1"/>
    </source>
</evidence>
<dbReference type="InterPro" id="IPR029045">
    <property type="entry name" value="ClpP/crotonase-like_dom_sf"/>
</dbReference>
<comment type="subcellular location">
    <subcellularLocation>
        <location evidence="1">Membrane</location>
        <topology evidence="1">Multi-pass membrane protein</topology>
    </subcellularLocation>
</comment>
<gene>
    <name evidence="9" type="ORF">DBT_2162</name>
</gene>
<reference evidence="9 10" key="1">
    <citation type="submission" date="2016-06" db="EMBL/GenBank/DDBJ databases">
        <title>Respiratory ammonification of nitrate coupled to the oxidation of elemental sulfur in deep-sea autotrophic thermophilic bacteria.</title>
        <authorList>
            <person name="Slobodkina G.B."/>
            <person name="Mardanov A.V."/>
            <person name="Ravin N.V."/>
            <person name="Frolova A.A."/>
            <person name="Viryasiv M.B."/>
            <person name="Chernyh N.A."/>
            <person name="Bonch-Osmolovskaya E.A."/>
            <person name="Slobodkin A.I."/>
        </authorList>
    </citation>
    <scope>NUCLEOTIDE SEQUENCE [LARGE SCALE GENOMIC DNA]</scope>
    <source>
        <strain evidence="9 10">S69</strain>
    </source>
</reference>
<keyword evidence="4 5" id="KW-0472">Membrane</keyword>
<keyword evidence="9" id="KW-0378">Hydrolase</keyword>
<dbReference type="STRING" id="1156395.DBT_2162"/>
<accession>A0A1B9F3J5</accession>
<evidence type="ECO:0000256" key="2">
    <source>
        <dbReference type="ARBA" id="ARBA00022692"/>
    </source>
</evidence>
<dbReference type="OrthoDB" id="5289056at2"/>
<dbReference type="Gene3D" id="3.90.226.10">
    <property type="entry name" value="2-enoyl-CoA Hydratase, Chain A, domain 1"/>
    <property type="match status" value="1"/>
</dbReference>
<dbReference type="RefSeq" id="WP_083186770.1">
    <property type="nucleotide sequence ID" value="NZ_MAGO01000012.1"/>
</dbReference>
<protein>
    <submittedName>
        <fullName evidence="9">Putative membrane-bound ClpP-class protease</fullName>
    </submittedName>
</protein>
<dbReference type="InterPro" id="IPR052165">
    <property type="entry name" value="Membrane_assoc_protease"/>
</dbReference>
<dbReference type="EMBL" id="MAGO01000012">
    <property type="protein sequence ID" value="OCC14433.1"/>
    <property type="molecule type" value="Genomic_DNA"/>
</dbReference>
<evidence type="ECO:0000256" key="1">
    <source>
        <dbReference type="ARBA" id="ARBA00004141"/>
    </source>
</evidence>
<dbReference type="Pfam" id="PF24961">
    <property type="entry name" value="NfeD_membrane"/>
    <property type="match status" value="1"/>
</dbReference>
<dbReference type="InterPro" id="IPR012340">
    <property type="entry name" value="NA-bd_OB-fold"/>
</dbReference>
<feature type="transmembrane region" description="Helical" evidence="5">
    <location>
        <begin position="301"/>
        <end position="321"/>
    </location>
</feature>
<dbReference type="GO" id="GO:0006508">
    <property type="term" value="P:proteolysis"/>
    <property type="evidence" value="ECO:0007669"/>
    <property type="project" value="UniProtKB-KW"/>
</dbReference>
<dbReference type="SUPFAM" id="SSF52096">
    <property type="entry name" value="ClpP/crotonase"/>
    <property type="match status" value="1"/>
</dbReference>
<feature type="domain" description="NfeD-like C-terminal" evidence="6">
    <location>
        <begin position="388"/>
        <end position="442"/>
    </location>
</feature>
<evidence type="ECO:0000256" key="4">
    <source>
        <dbReference type="ARBA" id="ARBA00023136"/>
    </source>
</evidence>
<organism evidence="9 10">
    <name type="scientific">Dissulfuribacter thermophilus</name>
    <dbReference type="NCBI Taxonomy" id="1156395"/>
    <lineage>
        <taxon>Bacteria</taxon>
        <taxon>Pseudomonadati</taxon>
        <taxon>Thermodesulfobacteriota</taxon>
        <taxon>Dissulfuribacteria</taxon>
        <taxon>Dissulfuribacterales</taxon>
        <taxon>Dissulfuribacteraceae</taxon>
        <taxon>Dissulfuribacter</taxon>
    </lineage>
</organism>
<dbReference type="CDD" id="cd07020">
    <property type="entry name" value="Clp_protease_NfeD_1"/>
    <property type="match status" value="1"/>
</dbReference>
<evidence type="ECO:0000256" key="3">
    <source>
        <dbReference type="ARBA" id="ARBA00022989"/>
    </source>
</evidence>